<dbReference type="SMART" id="SM00634">
    <property type="entry name" value="BID_1"/>
    <property type="match status" value="4"/>
</dbReference>
<dbReference type="RefSeq" id="WP_274054076.1">
    <property type="nucleotide sequence ID" value="NZ_CP059693.1"/>
</dbReference>
<evidence type="ECO:0000313" key="3">
    <source>
        <dbReference type="EMBL" id="WDE13671.1"/>
    </source>
</evidence>
<dbReference type="SUPFAM" id="SSF49373">
    <property type="entry name" value="Invasin/intimin cell-adhesion fragments"/>
    <property type="match status" value="4"/>
</dbReference>
<dbReference type="Proteomes" id="UP001215231">
    <property type="component" value="Chromosome"/>
</dbReference>
<dbReference type="PROSITE" id="PS51257">
    <property type="entry name" value="PROKAR_LIPOPROTEIN"/>
    <property type="match status" value="1"/>
</dbReference>
<keyword evidence="4" id="KW-1185">Reference proteome</keyword>
<name>A0ABY7VJM9_9GAMM</name>
<organism evidence="3 4">
    <name type="scientific">Thalassomonas haliotis</name>
    <dbReference type="NCBI Taxonomy" id="485448"/>
    <lineage>
        <taxon>Bacteria</taxon>
        <taxon>Pseudomonadati</taxon>
        <taxon>Pseudomonadota</taxon>
        <taxon>Gammaproteobacteria</taxon>
        <taxon>Alteromonadales</taxon>
        <taxon>Colwelliaceae</taxon>
        <taxon>Thalassomonas</taxon>
    </lineage>
</organism>
<sequence>MKLHQGFSCFALFIILMGCGGGSLSDDGGGGGETPDEITVSLAISNEMVSEQNPATITATVKQGSTVLAGKLVTFTLDNADLAFFNPQIGTANTQSNGEATIILNAGETAGAGQVTATVEEVDPANISFTSQGDGNTGGLPDLADISLFASSQQIASSGAQSITLTAIAKDTNNNLLDNVNVTFTADSGQIEVVNGLTGADGQATATLKTANEPSNRVITTTASSNFITDTVDIQVVGTTVSLTGSSSLAINDDNSYIIKVLDSDGSGIANTQVALSATDTSTETPAGPVANLTLADSVTTDFTGQTTVVVTGTSGGTNTLVANALGAVVSQAVAVQSDSFLFTGFDDGNGTNVDPSSVPAVAIPDVLLSDTATLTLTWLRSGVAVDDGTQVNFTTTRGSLTSSSATTDNGEVTATLTADNAGKALVTFTGTDGDIVLNNQLEFEFIAETVDTIVAQALPKSVGPSGQTSTISVVVKDANGNLVKNKDIDFTLTDTNGGTIFPASAVTDSNGSASTIYTSNNVSAQDGVSVQASVRDDPGKADTVTLTVADRELFISIGTGNEIITDDADVSYNKQYAVFVTDVDSNPVENVNLTASAIPHSFYKGNWWPRYDGDEFIIWQAGGEEESITVDEVVLFPLKFECSNEDLNLDGILDPGEDTNGNGLLTPGNIVAADGEVTTDDQGKAVINIRYAQSFAQWVDIRLVLSTQVNGTESYTETIFTLPVASADVLSEDIPPPSSSVDLKSPFGRVANCTNTD</sequence>
<comment type="similarity">
    <text evidence="1">Belongs to the intimin/invasin family.</text>
</comment>
<proteinExistence type="inferred from homology"/>
<dbReference type="InterPro" id="IPR003344">
    <property type="entry name" value="Big_1_dom"/>
</dbReference>
<feature type="domain" description="Big-1" evidence="2">
    <location>
        <begin position="145"/>
        <end position="237"/>
    </location>
</feature>
<gene>
    <name evidence="3" type="ORF">H3N35_09675</name>
</gene>
<reference evidence="3 4" key="1">
    <citation type="journal article" date="2022" name="Mar. Drugs">
        <title>Bioassay-Guided Fractionation Leads to the Detection of Cholic Acid Generated by the Rare Thalassomonas sp.</title>
        <authorList>
            <person name="Pheiffer F."/>
            <person name="Schneider Y.K."/>
            <person name="Hansen E.H."/>
            <person name="Andersen J.H."/>
            <person name="Isaksson J."/>
            <person name="Busche T."/>
            <person name="R C."/>
            <person name="Kalinowski J."/>
            <person name="Zyl L.V."/>
            <person name="Trindade M."/>
        </authorList>
    </citation>
    <scope>NUCLEOTIDE SEQUENCE [LARGE SCALE GENOMIC DNA]</scope>
    <source>
        <strain evidence="3 4">A5K-61T</strain>
    </source>
</reference>
<feature type="domain" description="Big-1" evidence="2">
    <location>
        <begin position="38"/>
        <end position="130"/>
    </location>
</feature>
<evidence type="ECO:0000313" key="4">
    <source>
        <dbReference type="Proteomes" id="UP001215231"/>
    </source>
</evidence>
<dbReference type="Gene3D" id="2.60.40.10">
    <property type="entry name" value="Immunoglobulins"/>
    <property type="match status" value="4"/>
</dbReference>
<evidence type="ECO:0000256" key="1">
    <source>
        <dbReference type="ARBA" id="ARBA00010116"/>
    </source>
</evidence>
<dbReference type="EMBL" id="CP059693">
    <property type="protein sequence ID" value="WDE13671.1"/>
    <property type="molecule type" value="Genomic_DNA"/>
</dbReference>
<dbReference type="Pfam" id="PF02369">
    <property type="entry name" value="Big_1"/>
    <property type="match status" value="2"/>
</dbReference>
<accession>A0ABY7VJM9</accession>
<dbReference type="PROSITE" id="PS51127">
    <property type="entry name" value="BIG1"/>
    <property type="match status" value="2"/>
</dbReference>
<dbReference type="InterPro" id="IPR013783">
    <property type="entry name" value="Ig-like_fold"/>
</dbReference>
<dbReference type="InterPro" id="IPR008964">
    <property type="entry name" value="Invasin/intimin_cell_adhesion"/>
</dbReference>
<evidence type="ECO:0000259" key="2">
    <source>
        <dbReference type="PROSITE" id="PS51127"/>
    </source>
</evidence>
<protein>
    <submittedName>
        <fullName evidence="3">Ig-like domain-containing protein</fullName>
    </submittedName>
</protein>